<feature type="compositionally biased region" description="Polar residues" evidence="1">
    <location>
        <begin position="723"/>
        <end position="738"/>
    </location>
</feature>
<dbReference type="InterPro" id="IPR002889">
    <property type="entry name" value="WSC_carb-bd"/>
</dbReference>
<dbReference type="SUPFAM" id="SSF57414">
    <property type="entry name" value="Hairpin loop containing domain-like"/>
    <property type="match status" value="1"/>
</dbReference>
<dbReference type="AlphaFoldDB" id="A0A9P7KT52"/>
<organism evidence="3 4">
    <name type="scientific">Fusarium avenaceum</name>
    <dbReference type="NCBI Taxonomy" id="40199"/>
    <lineage>
        <taxon>Eukaryota</taxon>
        <taxon>Fungi</taxon>
        <taxon>Dikarya</taxon>
        <taxon>Ascomycota</taxon>
        <taxon>Pezizomycotina</taxon>
        <taxon>Sordariomycetes</taxon>
        <taxon>Hypocreomycetidae</taxon>
        <taxon>Hypocreales</taxon>
        <taxon>Nectriaceae</taxon>
        <taxon>Fusarium</taxon>
        <taxon>Fusarium tricinctum species complex</taxon>
    </lineage>
</organism>
<dbReference type="PROSITE" id="PS50948">
    <property type="entry name" value="PAN"/>
    <property type="match status" value="1"/>
</dbReference>
<feature type="region of interest" description="Disordered" evidence="1">
    <location>
        <begin position="567"/>
        <end position="595"/>
    </location>
</feature>
<feature type="compositionally biased region" description="Polar residues" evidence="1">
    <location>
        <begin position="1007"/>
        <end position="1019"/>
    </location>
</feature>
<dbReference type="Pfam" id="PF00024">
    <property type="entry name" value="PAN_1"/>
    <property type="match status" value="2"/>
</dbReference>
<dbReference type="Pfam" id="PF01822">
    <property type="entry name" value="WSC"/>
    <property type="match status" value="1"/>
</dbReference>
<feature type="compositionally biased region" description="Low complexity" evidence="1">
    <location>
        <begin position="531"/>
        <end position="550"/>
    </location>
</feature>
<feature type="compositionally biased region" description="Low complexity" evidence="1">
    <location>
        <begin position="435"/>
        <end position="445"/>
    </location>
</feature>
<feature type="compositionally biased region" description="Basic and acidic residues" evidence="1">
    <location>
        <begin position="1020"/>
        <end position="1032"/>
    </location>
</feature>
<feature type="compositionally biased region" description="Low complexity" evidence="1">
    <location>
        <begin position="577"/>
        <end position="593"/>
    </location>
</feature>
<feature type="compositionally biased region" description="Low complexity" evidence="1">
    <location>
        <begin position="923"/>
        <end position="941"/>
    </location>
</feature>
<dbReference type="Proteomes" id="UP000782241">
    <property type="component" value="Unassembled WGS sequence"/>
</dbReference>
<feature type="compositionally biased region" description="Polar residues" evidence="1">
    <location>
        <begin position="977"/>
        <end position="986"/>
    </location>
</feature>
<feature type="compositionally biased region" description="Low complexity" evidence="1">
    <location>
        <begin position="706"/>
        <end position="722"/>
    </location>
</feature>
<dbReference type="Pfam" id="PF14295">
    <property type="entry name" value="PAN_4"/>
    <property type="match status" value="1"/>
</dbReference>
<feature type="region of interest" description="Disordered" evidence="1">
    <location>
        <begin position="530"/>
        <end position="550"/>
    </location>
</feature>
<comment type="caution">
    <text evidence="3">The sequence shown here is derived from an EMBL/GenBank/DDBJ whole genome shotgun (WGS) entry which is preliminary data.</text>
</comment>
<accession>A0A9P7KT52</accession>
<dbReference type="Gene3D" id="3.50.4.10">
    <property type="entry name" value="Hepatocyte Growth Factor"/>
    <property type="match status" value="1"/>
</dbReference>
<feature type="non-terminal residue" evidence="3">
    <location>
        <position position="1"/>
    </location>
</feature>
<dbReference type="EMBL" id="JAGPUO010000008">
    <property type="protein sequence ID" value="KAG5660899.1"/>
    <property type="molecule type" value="Genomic_DNA"/>
</dbReference>
<feature type="compositionally biased region" description="Polar residues" evidence="1">
    <location>
        <begin position="953"/>
        <end position="964"/>
    </location>
</feature>
<name>A0A9P7KT52_9HYPO</name>
<evidence type="ECO:0000313" key="3">
    <source>
        <dbReference type="EMBL" id="KAG5660899.1"/>
    </source>
</evidence>
<sequence>PALFTVFDVSTATWFSALYTIHRYRLSMRSKATFCAVWANLIPFCLAASCGQLSNPYQGPDDKQFDITCNTYSLGGNQIGPTVEVTDLGSCIELCATTSGCKVALFDRSQYLCYTLDESDGPASNSLYDMAVLVPSAASSTAITSTTSPTTTSAVSAPTPCNQLENPSYIDGVKFTILCGKQTTGGNQVDYSDQLRSLTECMTFCADNLACRAVTFDNSFNDCYLYDGFNGFMSDFNRDMAIVTRPVASSTTEAPIEVSTTTSVAVASTTAPSGPLSCEQMTGSVYTGPNENKFTISCDTSSTGESIYRRDEEDSMQGCVDRCDRESRCIAVNFLPSPYSECDLIESFTGTKPSLSTNFASKMLSSASTSASSETSSTLYTSSSASISSGPPETTSSSLPSTLTSETTSASTLESLSFTTTSAVTSEAATSLSTTLSPSTSLSLSQDAPSGTTSQSALQSTLAFTSATTSLAVISSSTELSASTLPDLSSSFSSESVSESASASLELTTVETSTDSLHTETTSIEMSAFETLTTKTSSAETSTLETSGTTTPATKIQYTVTDSSLSDTSRVSTQIQSTSDASALPSTSSTPPARNIPTLREYAFTGCLKSLEGYPSFTEVATDPKMTTGKCVDLASGSKYIGVYQETCYKADLLDDTEFIMNASCDLPCPGDRTLFCGGILGSDQRLLHRAIAPNRLLTLYSKASSSSDTTSSATATPSASSLQTMGTQTDKTTSGSTSVFRYSQTDSPYSFSSFTTRSAGSKTLATSHSIIAETTSEARLPTSLPTPTAIHVAYSTLTIGYAYTKTRFAETVTTVTYTTVHPSNPASLITTCVPITLLYSPCGCKHQVYPTVDMTTVACTHGGDVATLTVPKAAYRTGSAIYTHQVVQYPSGWVGGHQTDAAGNGHPVVQPTAGSHGGSTGGKPDSPSLSPGSGDGSHPSYKTYQPAAHTSVAGSNDSHQPGQGNPKPSVPADGLSETSTKTQMNPSKPSSSKSLTTETSILTTPQLYTSAIPSQSPHRQGEAPSESKEATHATAVVISEAHRYDLASWITLTAIVGMVVFL</sequence>
<evidence type="ECO:0000259" key="2">
    <source>
        <dbReference type="PROSITE" id="PS50948"/>
    </source>
</evidence>
<feature type="compositionally biased region" description="Low complexity" evidence="1">
    <location>
        <begin position="987"/>
        <end position="1006"/>
    </location>
</feature>
<dbReference type="InterPro" id="IPR003609">
    <property type="entry name" value="Pan_app"/>
</dbReference>
<feature type="compositionally biased region" description="Polar residues" evidence="1">
    <location>
        <begin position="567"/>
        <end position="576"/>
    </location>
</feature>
<feature type="region of interest" description="Disordered" evidence="1">
    <location>
        <begin position="898"/>
        <end position="1032"/>
    </location>
</feature>
<gene>
    <name evidence="3" type="ORF">KAF25_002542</name>
</gene>
<protein>
    <recommendedName>
        <fullName evidence="2">Apple domain-containing protein</fullName>
    </recommendedName>
</protein>
<proteinExistence type="predicted"/>
<feature type="region of interest" description="Disordered" evidence="1">
    <location>
        <begin position="381"/>
        <end position="410"/>
    </location>
</feature>
<reference evidence="3" key="1">
    <citation type="submission" date="2021-04" db="EMBL/GenBank/DDBJ databases">
        <title>Draft genome of Fusarium avenaceum strain F156N33, isolated from an atmospheric sample in Virginia.</title>
        <authorList>
            <person name="Yang S."/>
            <person name="Vinatzer B.A."/>
            <person name="Coleman J."/>
        </authorList>
    </citation>
    <scope>NUCLEOTIDE SEQUENCE</scope>
    <source>
        <strain evidence="3">F156N33</strain>
    </source>
</reference>
<feature type="domain" description="Apple" evidence="2">
    <location>
        <begin position="161"/>
        <end position="247"/>
    </location>
</feature>
<evidence type="ECO:0000313" key="4">
    <source>
        <dbReference type="Proteomes" id="UP000782241"/>
    </source>
</evidence>
<keyword evidence="4" id="KW-1185">Reference proteome</keyword>
<feature type="region of interest" description="Disordered" evidence="1">
    <location>
        <begin position="435"/>
        <end position="454"/>
    </location>
</feature>
<feature type="region of interest" description="Disordered" evidence="1">
    <location>
        <begin position="706"/>
        <end position="738"/>
    </location>
</feature>
<evidence type="ECO:0000256" key="1">
    <source>
        <dbReference type="SAM" id="MobiDB-lite"/>
    </source>
</evidence>